<comment type="caution">
    <text evidence="3">The sequence shown here is derived from an EMBL/GenBank/DDBJ whole genome shotgun (WGS) entry which is preliminary data.</text>
</comment>
<evidence type="ECO:0000256" key="1">
    <source>
        <dbReference type="SAM" id="Coils"/>
    </source>
</evidence>
<sequence>MHYVLQIKVAVTENGEKVDSLLDLVFELRKEASVDIREQAKPSRLDNIIDGAVSQTLLRSTDSHLERSIQRQRELKKEIKYLNKKSLTVISVKADLRSLRDVIGKSVKNIEAVEKGIDGKKHNEQSEEDSVQALYVIAKERGSLKILDKISKKLQSLISLQEVNDLFSQVKDLRRKVAKVQEKIEQQCSARLSHEKVSISSLSTEDRGLHDSVEDIDRQLTSLTALQDQEKKFSDDDGENSKVVLSDVFIKAAKVRDDVDEKLLQDSQMDKRLSARLTEVLLKMKMATEDIDYQVQELNKNIGIRDMTKPPVDIDKKDRQDVAKHSLSSRNEEVRKVAKQLAERLHISIEEDSERESLTSEQRGNDQASIKSLIKQRILQLKSLESIEEILESSFEKQEVSSDQFKQIIKDASKSKSALSIILEMEIMKIKVDKRIDLSPILIGAVKSIGRLSEIMGKLKQVISLRVKDLAVRNDAEIQIYEALETDVDKTQMDLDELINRVKSVLRESRKISEEAGQEGILSERSNIQSRVRSEAACSQSAILKQALKVSM</sequence>
<name>A0A9D3YCU6_DREPO</name>
<keyword evidence="4" id="KW-1185">Reference proteome</keyword>
<dbReference type="AlphaFoldDB" id="A0A9D3YCU6"/>
<evidence type="ECO:0000313" key="3">
    <source>
        <dbReference type="EMBL" id="KAH3696120.1"/>
    </source>
</evidence>
<dbReference type="Proteomes" id="UP000828390">
    <property type="component" value="Unassembled WGS sequence"/>
</dbReference>
<organism evidence="3 4">
    <name type="scientific">Dreissena polymorpha</name>
    <name type="common">Zebra mussel</name>
    <name type="synonym">Mytilus polymorpha</name>
    <dbReference type="NCBI Taxonomy" id="45954"/>
    <lineage>
        <taxon>Eukaryota</taxon>
        <taxon>Metazoa</taxon>
        <taxon>Spiralia</taxon>
        <taxon>Lophotrochozoa</taxon>
        <taxon>Mollusca</taxon>
        <taxon>Bivalvia</taxon>
        <taxon>Autobranchia</taxon>
        <taxon>Heteroconchia</taxon>
        <taxon>Euheterodonta</taxon>
        <taxon>Imparidentia</taxon>
        <taxon>Neoheterodontei</taxon>
        <taxon>Myida</taxon>
        <taxon>Dreissenoidea</taxon>
        <taxon>Dreissenidae</taxon>
        <taxon>Dreissena</taxon>
    </lineage>
</organism>
<proteinExistence type="predicted"/>
<feature type="coiled-coil region" evidence="1">
    <location>
        <begin position="163"/>
        <end position="190"/>
    </location>
</feature>
<reference evidence="3" key="1">
    <citation type="journal article" date="2019" name="bioRxiv">
        <title>The Genome of the Zebra Mussel, Dreissena polymorpha: A Resource for Invasive Species Research.</title>
        <authorList>
            <person name="McCartney M.A."/>
            <person name="Auch B."/>
            <person name="Kono T."/>
            <person name="Mallez S."/>
            <person name="Zhang Y."/>
            <person name="Obille A."/>
            <person name="Becker A."/>
            <person name="Abrahante J.E."/>
            <person name="Garbe J."/>
            <person name="Badalamenti J.P."/>
            <person name="Herman A."/>
            <person name="Mangelson H."/>
            <person name="Liachko I."/>
            <person name="Sullivan S."/>
            <person name="Sone E.D."/>
            <person name="Koren S."/>
            <person name="Silverstein K.A.T."/>
            <person name="Beckman K.B."/>
            <person name="Gohl D.M."/>
        </authorList>
    </citation>
    <scope>NUCLEOTIDE SEQUENCE</scope>
    <source>
        <strain evidence="3">Duluth1</strain>
        <tissue evidence="3">Whole animal</tissue>
    </source>
</reference>
<reference evidence="3" key="2">
    <citation type="submission" date="2020-11" db="EMBL/GenBank/DDBJ databases">
        <authorList>
            <person name="McCartney M.A."/>
            <person name="Auch B."/>
            <person name="Kono T."/>
            <person name="Mallez S."/>
            <person name="Becker A."/>
            <person name="Gohl D.M."/>
            <person name="Silverstein K.A.T."/>
            <person name="Koren S."/>
            <person name="Bechman K.B."/>
            <person name="Herman A."/>
            <person name="Abrahante J.E."/>
            <person name="Garbe J."/>
        </authorList>
    </citation>
    <scope>NUCLEOTIDE SEQUENCE</scope>
    <source>
        <strain evidence="3">Duluth1</strain>
        <tissue evidence="3">Whole animal</tissue>
    </source>
</reference>
<evidence type="ECO:0000256" key="2">
    <source>
        <dbReference type="SAM" id="MobiDB-lite"/>
    </source>
</evidence>
<accession>A0A9D3YCU6</accession>
<gene>
    <name evidence="3" type="ORF">DPMN_083583</name>
</gene>
<dbReference type="EMBL" id="JAIWYP010000016">
    <property type="protein sequence ID" value="KAH3696120.1"/>
    <property type="molecule type" value="Genomic_DNA"/>
</dbReference>
<evidence type="ECO:0000313" key="4">
    <source>
        <dbReference type="Proteomes" id="UP000828390"/>
    </source>
</evidence>
<keyword evidence="1" id="KW-0175">Coiled coil</keyword>
<feature type="region of interest" description="Disordered" evidence="2">
    <location>
        <begin position="309"/>
        <end position="329"/>
    </location>
</feature>
<feature type="coiled-coil region" evidence="1">
    <location>
        <begin position="481"/>
        <end position="515"/>
    </location>
</feature>
<protein>
    <submittedName>
        <fullName evidence="3">Uncharacterized protein</fullName>
    </submittedName>
</protein>